<name>A0A375J6R4_9BURK</name>
<sequence length="78" mass="8113">MVPVPGPPIAAGRRSSRIRLPSSDLATPDARPCAASPPDTVTVVVYSAKNPCPRYLSSKVNGGGCNRSLSIIVSAYFV</sequence>
<dbReference type="AlphaFoldDB" id="A0A375J6R4"/>
<evidence type="ECO:0000256" key="1">
    <source>
        <dbReference type="SAM" id="MobiDB-lite"/>
    </source>
</evidence>
<evidence type="ECO:0000313" key="2">
    <source>
        <dbReference type="EMBL" id="SPS00858.1"/>
    </source>
</evidence>
<gene>
    <name evidence="2" type="ORF">CBM2634_B170185</name>
</gene>
<feature type="region of interest" description="Disordered" evidence="1">
    <location>
        <begin position="1"/>
        <end position="34"/>
    </location>
</feature>
<proteinExistence type="predicted"/>
<accession>A0A375J6R4</accession>
<dbReference type="EMBL" id="OVTA01000040">
    <property type="protein sequence ID" value="SPS00858.1"/>
    <property type="molecule type" value="Genomic_DNA"/>
</dbReference>
<dbReference type="Proteomes" id="UP000256805">
    <property type="component" value="Unassembled WGS sequence"/>
</dbReference>
<organism evidence="2 3">
    <name type="scientific">Cupriavidus taiwanensis</name>
    <dbReference type="NCBI Taxonomy" id="164546"/>
    <lineage>
        <taxon>Bacteria</taxon>
        <taxon>Pseudomonadati</taxon>
        <taxon>Pseudomonadota</taxon>
        <taxon>Betaproteobacteria</taxon>
        <taxon>Burkholderiales</taxon>
        <taxon>Burkholderiaceae</taxon>
        <taxon>Cupriavidus</taxon>
    </lineage>
</organism>
<reference evidence="2 3" key="1">
    <citation type="submission" date="2018-01" db="EMBL/GenBank/DDBJ databases">
        <authorList>
            <person name="Gaut B.S."/>
            <person name="Morton B.R."/>
            <person name="Clegg M.T."/>
            <person name="Duvall M.R."/>
        </authorList>
    </citation>
    <scope>NUCLEOTIDE SEQUENCE [LARGE SCALE GENOMIC DNA]</scope>
    <source>
        <strain evidence="2">Cupriavidus taiwanensis cmp 52</strain>
    </source>
</reference>
<evidence type="ECO:0000313" key="3">
    <source>
        <dbReference type="Proteomes" id="UP000256805"/>
    </source>
</evidence>
<protein>
    <submittedName>
        <fullName evidence="2">Uncharacterized protein</fullName>
    </submittedName>
</protein>